<dbReference type="SUPFAM" id="SSF47095">
    <property type="entry name" value="HMG-box"/>
    <property type="match status" value="1"/>
</dbReference>
<comment type="subcellular location">
    <subcellularLocation>
        <location evidence="1">Nucleus speckle</location>
    </subcellularLocation>
</comment>
<dbReference type="InterPro" id="IPR009071">
    <property type="entry name" value="HMG_box_dom"/>
</dbReference>
<evidence type="ECO:0000256" key="9">
    <source>
        <dbReference type="ARBA" id="ARBA00023163"/>
    </source>
</evidence>
<gene>
    <name evidence="14" type="ORF">PACLA_8A013316</name>
</gene>
<dbReference type="EMBL" id="CACRXK020005368">
    <property type="protein sequence ID" value="CAB4005955.1"/>
    <property type="molecule type" value="Genomic_DNA"/>
</dbReference>
<dbReference type="PANTHER" id="PTHR10270:SF161">
    <property type="entry name" value="SEX-DETERMINING REGION Y PROTEIN"/>
    <property type="match status" value="1"/>
</dbReference>
<evidence type="ECO:0000313" key="14">
    <source>
        <dbReference type="EMBL" id="CAB4005955.1"/>
    </source>
</evidence>
<dbReference type="GO" id="GO:0016607">
    <property type="term" value="C:nuclear speck"/>
    <property type="evidence" value="ECO:0007669"/>
    <property type="project" value="UniProtKB-SubCell"/>
</dbReference>
<comment type="function">
    <text evidence="12">Transcriptional regulator that controls a genetic switch in male development. It is necessary and sufficient for initiating male sex determination by directing the development of supporting cell precursors (pre-Sertoli cells) as Sertoli rather than granulosa cells. Involved in different aspects of gene regulation including promoter activation or repression. Binds to the DNA consensus sequence 5'-[AT]AACAA[AT]-3'. SRY HMG box recognizes DNA by partial intercalation in the minor groove and promotes DNA bending. Also involved in pre-mRNA splicing. In male adult brain involved in the maintenance of motor functions of dopaminergic neurons.</text>
</comment>
<keyword evidence="9" id="KW-0804">Transcription</keyword>
<proteinExistence type="inferred from homology"/>
<dbReference type="GO" id="GO:0000978">
    <property type="term" value="F:RNA polymerase II cis-regulatory region sequence-specific DNA binding"/>
    <property type="evidence" value="ECO:0007669"/>
    <property type="project" value="TreeGrafter"/>
</dbReference>
<name>A0A6S7HJ14_PARCT</name>
<dbReference type="SMART" id="SM00398">
    <property type="entry name" value="HMG"/>
    <property type="match status" value="1"/>
</dbReference>
<evidence type="ECO:0000256" key="4">
    <source>
        <dbReference type="ARBA" id="ARBA00022782"/>
    </source>
</evidence>
<accession>A0A6S7HJ14</accession>
<evidence type="ECO:0000256" key="3">
    <source>
        <dbReference type="ARBA" id="ARBA00019052"/>
    </source>
</evidence>
<evidence type="ECO:0000256" key="5">
    <source>
        <dbReference type="ARBA" id="ARBA00022860"/>
    </source>
</evidence>
<comment type="similarity">
    <text evidence="2">Belongs to the SRY family.</text>
</comment>
<evidence type="ECO:0000256" key="2">
    <source>
        <dbReference type="ARBA" id="ARBA00005998"/>
    </source>
</evidence>
<protein>
    <recommendedName>
        <fullName evidence="3">Sex-determining region Y protein</fullName>
    </recommendedName>
    <alternativeName>
        <fullName evidence="11">Testis-determining factor</fullName>
    </alternativeName>
</protein>
<dbReference type="AlphaFoldDB" id="A0A6S7HJ14"/>
<evidence type="ECO:0000256" key="8">
    <source>
        <dbReference type="ARBA" id="ARBA00023159"/>
    </source>
</evidence>
<keyword evidence="4" id="KW-0221">Differentiation</keyword>
<dbReference type="InterPro" id="IPR036910">
    <property type="entry name" value="HMG_box_dom_sf"/>
</dbReference>
<reference evidence="14" key="1">
    <citation type="submission" date="2020-04" db="EMBL/GenBank/DDBJ databases">
        <authorList>
            <person name="Alioto T."/>
            <person name="Alioto T."/>
            <person name="Gomez Garrido J."/>
        </authorList>
    </citation>
    <scope>NUCLEOTIDE SEQUENCE</scope>
    <source>
        <strain evidence="14">A484AB</strain>
    </source>
</reference>
<evidence type="ECO:0000313" key="15">
    <source>
        <dbReference type="Proteomes" id="UP001152795"/>
    </source>
</evidence>
<feature type="non-terminal residue" evidence="14">
    <location>
        <position position="379"/>
    </location>
</feature>
<evidence type="ECO:0000256" key="11">
    <source>
        <dbReference type="ARBA" id="ARBA00032498"/>
    </source>
</evidence>
<evidence type="ECO:0000259" key="13">
    <source>
        <dbReference type="PROSITE" id="PS50118"/>
    </source>
</evidence>
<evidence type="ECO:0000256" key="6">
    <source>
        <dbReference type="ARBA" id="ARBA00022928"/>
    </source>
</evidence>
<sequence length="379" mass="44525">MTSSVPSDELGEKIKRPMNAFILWSRERRRELANEDPNMHNFEISKRLGIEWNRLDAKEKKHFYDEAQKLKEEHRKNYPDYKYHPRRKPRRRFSPINPSPQYRMAYYLPPECVEKGYPYQPGYPAYPRHHWFTNTMLPSIPTPDTPFLHDMRYYTQPHLVMNGGVPAAYYGIHDIPSSLPQQREATIESKECPMEMLSRFTPSGLIKREELLRRAAESSLEFKTGKTSEEETSKHSGYHRHMSSAHENFHDDYAELLISAGHKVFRNMGISTSNIVCFVVAIGFLAFHTFLFVNLSDQQQASLRRIDDLERLLKNATTKKSIAKTITSNCLEELQMRLDSELTNADGNVKMLRVLRKVQRLEKRVETCIVRSLRRKRYQ</sequence>
<dbReference type="Gene3D" id="1.10.30.10">
    <property type="entry name" value="High mobility group box domain"/>
    <property type="match status" value="1"/>
</dbReference>
<dbReference type="GO" id="GO:0005516">
    <property type="term" value="F:calmodulin binding"/>
    <property type="evidence" value="ECO:0007669"/>
    <property type="project" value="UniProtKB-KW"/>
</dbReference>
<dbReference type="GO" id="GO:0030154">
    <property type="term" value="P:cell differentiation"/>
    <property type="evidence" value="ECO:0007669"/>
    <property type="project" value="UniProtKB-KW"/>
</dbReference>
<keyword evidence="10" id="KW-0539">Nucleus</keyword>
<dbReference type="Proteomes" id="UP001152795">
    <property type="component" value="Unassembled WGS sequence"/>
</dbReference>
<keyword evidence="5" id="KW-0112">Calmodulin-binding</keyword>
<dbReference type="GO" id="GO:0001228">
    <property type="term" value="F:DNA-binding transcription activator activity, RNA polymerase II-specific"/>
    <property type="evidence" value="ECO:0007669"/>
    <property type="project" value="TreeGrafter"/>
</dbReference>
<feature type="domain" description="HMG box" evidence="13">
    <location>
        <begin position="14"/>
        <end position="82"/>
    </location>
</feature>
<dbReference type="GO" id="GO:0007548">
    <property type="term" value="P:sex differentiation"/>
    <property type="evidence" value="ECO:0007669"/>
    <property type="project" value="UniProtKB-KW"/>
</dbReference>
<dbReference type="OrthoDB" id="6247875at2759"/>
<dbReference type="PROSITE" id="PS50118">
    <property type="entry name" value="HMG_BOX_2"/>
    <property type="match status" value="1"/>
</dbReference>
<dbReference type="Pfam" id="PF00505">
    <property type="entry name" value="HMG_box"/>
    <property type="match status" value="1"/>
</dbReference>
<evidence type="ECO:0000256" key="12">
    <source>
        <dbReference type="ARBA" id="ARBA00045821"/>
    </source>
</evidence>
<dbReference type="CDD" id="cd22004">
    <property type="entry name" value="HMG-box_SOX"/>
    <property type="match status" value="1"/>
</dbReference>
<dbReference type="FunFam" id="1.10.30.10:FF:000002">
    <property type="entry name" value="transcription factor Sox-2"/>
    <property type="match status" value="1"/>
</dbReference>
<dbReference type="PANTHER" id="PTHR10270">
    <property type="entry name" value="SOX TRANSCRIPTION FACTOR"/>
    <property type="match status" value="1"/>
</dbReference>
<evidence type="ECO:0000256" key="1">
    <source>
        <dbReference type="ARBA" id="ARBA00004324"/>
    </source>
</evidence>
<evidence type="ECO:0000256" key="10">
    <source>
        <dbReference type="ARBA" id="ARBA00023242"/>
    </source>
</evidence>
<keyword evidence="6" id="KW-0726">Sexual differentiation</keyword>
<comment type="caution">
    <text evidence="14">The sequence shown here is derived from an EMBL/GenBank/DDBJ whole genome shotgun (WGS) entry which is preliminary data.</text>
</comment>
<evidence type="ECO:0000256" key="7">
    <source>
        <dbReference type="ARBA" id="ARBA00023125"/>
    </source>
</evidence>
<keyword evidence="7" id="KW-0238">DNA-binding</keyword>
<keyword evidence="15" id="KW-1185">Reference proteome</keyword>
<dbReference type="InterPro" id="IPR050140">
    <property type="entry name" value="SRY-related_HMG-box_TF-like"/>
</dbReference>
<organism evidence="14 15">
    <name type="scientific">Paramuricea clavata</name>
    <name type="common">Red gorgonian</name>
    <name type="synonym">Violescent sea-whip</name>
    <dbReference type="NCBI Taxonomy" id="317549"/>
    <lineage>
        <taxon>Eukaryota</taxon>
        <taxon>Metazoa</taxon>
        <taxon>Cnidaria</taxon>
        <taxon>Anthozoa</taxon>
        <taxon>Octocorallia</taxon>
        <taxon>Malacalcyonacea</taxon>
        <taxon>Plexauridae</taxon>
        <taxon>Paramuricea</taxon>
    </lineage>
</organism>
<keyword evidence="8" id="KW-0010">Activator</keyword>